<dbReference type="EMBL" id="QGKW02000717">
    <property type="protein sequence ID" value="KAF2599856.1"/>
    <property type="molecule type" value="Genomic_DNA"/>
</dbReference>
<evidence type="ECO:0000313" key="1">
    <source>
        <dbReference type="EMBL" id="KAF2599856.1"/>
    </source>
</evidence>
<name>A0A3N6RJ26_BRACR</name>
<dbReference type="AlphaFoldDB" id="A0A3N6RJ26"/>
<protein>
    <submittedName>
        <fullName evidence="1">Uncharacterized protein</fullName>
    </submittedName>
</protein>
<accession>A0A3N6RJ26</accession>
<gene>
    <name evidence="1" type="ORF">F2Q68_00009123</name>
</gene>
<organism evidence="1 2">
    <name type="scientific">Brassica cretica</name>
    <name type="common">Mustard</name>
    <dbReference type="NCBI Taxonomy" id="69181"/>
    <lineage>
        <taxon>Eukaryota</taxon>
        <taxon>Viridiplantae</taxon>
        <taxon>Streptophyta</taxon>
        <taxon>Embryophyta</taxon>
        <taxon>Tracheophyta</taxon>
        <taxon>Spermatophyta</taxon>
        <taxon>Magnoliopsida</taxon>
        <taxon>eudicotyledons</taxon>
        <taxon>Gunneridae</taxon>
        <taxon>Pentapetalae</taxon>
        <taxon>rosids</taxon>
        <taxon>malvids</taxon>
        <taxon>Brassicales</taxon>
        <taxon>Brassicaceae</taxon>
        <taxon>Brassiceae</taxon>
        <taxon>Brassica</taxon>
    </lineage>
</organism>
<dbReference type="Proteomes" id="UP000712281">
    <property type="component" value="Unassembled WGS sequence"/>
</dbReference>
<evidence type="ECO:0000313" key="2">
    <source>
        <dbReference type="Proteomes" id="UP000712281"/>
    </source>
</evidence>
<reference evidence="1" key="1">
    <citation type="submission" date="2019-12" db="EMBL/GenBank/DDBJ databases">
        <title>Genome sequencing and annotation of Brassica cretica.</title>
        <authorList>
            <person name="Studholme D.J."/>
            <person name="Sarris P.F."/>
        </authorList>
    </citation>
    <scope>NUCLEOTIDE SEQUENCE</scope>
    <source>
        <strain evidence="1">PFS-001/15</strain>
        <tissue evidence="1">Leaf</tissue>
    </source>
</reference>
<sequence length="92" mass="10318">MSEIKETKEPYEVMSEKERGGEVEDKLDFTDHQENSEIAFVFNFGVYLRYVGEDEGVPRVGEKKGVPPVITLAVDFTGEKTTEKTQSPSCSP</sequence>
<proteinExistence type="predicted"/>
<comment type="caution">
    <text evidence="1">The sequence shown here is derived from an EMBL/GenBank/DDBJ whole genome shotgun (WGS) entry which is preliminary data.</text>
</comment>